<evidence type="ECO:0008006" key="3">
    <source>
        <dbReference type="Google" id="ProtNLM"/>
    </source>
</evidence>
<accession>A0ABU9WE38</accession>
<name>A0ABU9WE38_9BURK</name>
<dbReference type="RefSeq" id="WP_193102596.1">
    <property type="nucleotide sequence ID" value="NZ_JBCPYA010000003.1"/>
</dbReference>
<organism evidence="1 2">
    <name type="scientific">Burkholderia theae</name>
    <dbReference type="NCBI Taxonomy" id="3143496"/>
    <lineage>
        <taxon>Bacteria</taxon>
        <taxon>Pseudomonadati</taxon>
        <taxon>Pseudomonadota</taxon>
        <taxon>Betaproteobacteria</taxon>
        <taxon>Burkholderiales</taxon>
        <taxon>Burkholderiaceae</taxon>
        <taxon>Burkholderia</taxon>
    </lineage>
</organism>
<gene>
    <name evidence="1" type="ORF">VOI36_10415</name>
</gene>
<sequence>MADPKNFVDLQAGFYNALSQGLGYSNKDPFQVIQPSPPLVGEDDEYDDELLWAYFNNLPVASLTGNTQFSGGNQFLANYQGVMSALKAAPNDFKSTIGDACWDRYQLALDLGKVDPGAREFRDWAILNTQCSAVAVSGASALAAAMLDPVFAAQENVRPYLPSGKKSVTFVPGFSKMLALLKKAPFRSFHVGTNSWQTDVSSTWTQGSNSGFFGLWGGSSYTSTLSQKFASSGVSVDASFRNVLPFNVTPGNWYSSSAFGLAFNNPGSEPWAPGKKPNWETTFGSSGNMQRFASSLVIVNEMNVTVTSNATYSESEQEQIRRNSSSGLWPFYCSGGSSGSNTSASFNATGNMTVTITSKKGVPVVIGCIVLSASQYLGHEARASKILTQKFYG</sequence>
<protein>
    <recommendedName>
        <fullName evidence="3">Coat protein</fullName>
    </recommendedName>
</protein>
<comment type="caution">
    <text evidence="1">The sequence shown here is derived from an EMBL/GenBank/DDBJ whole genome shotgun (WGS) entry which is preliminary data.</text>
</comment>
<dbReference type="Proteomes" id="UP001466933">
    <property type="component" value="Unassembled WGS sequence"/>
</dbReference>
<evidence type="ECO:0000313" key="1">
    <source>
        <dbReference type="EMBL" id="MEN2470310.1"/>
    </source>
</evidence>
<keyword evidence="2" id="KW-1185">Reference proteome</keyword>
<reference evidence="1 2" key="1">
    <citation type="submission" date="2024-05" db="EMBL/GenBank/DDBJ databases">
        <title>Burkholderia sp. Nov. a novel bacteria isolated from rhizosphere soil of Camellia sinensis.</title>
        <authorList>
            <person name="Dong Y."/>
        </authorList>
    </citation>
    <scope>NUCLEOTIDE SEQUENCE [LARGE SCALE GENOMIC DNA]</scope>
    <source>
        <strain evidence="1 2">GS2Y</strain>
    </source>
</reference>
<dbReference type="EMBL" id="JBCPYA010000003">
    <property type="protein sequence ID" value="MEN2470310.1"/>
    <property type="molecule type" value="Genomic_DNA"/>
</dbReference>
<proteinExistence type="predicted"/>
<evidence type="ECO:0000313" key="2">
    <source>
        <dbReference type="Proteomes" id="UP001466933"/>
    </source>
</evidence>